<protein>
    <submittedName>
        <fullName evidence="1">Pyrimidine dimer DNA glycosylase /DNA-(Apurinic or apyrimidinic site) lyase</fullName>
    </submittedName>
</protein>
<dbReference type="EMBL" id="FNKD01000002">
    <property type="protein sequence ID" value="SDQ44595.1"/>
    <property type="molecule type" value="Genomic_DNA"/>
</dbReference>
<dbReference type="RefSeq" id="WP_092492366.1">
    <property type="nucleotide sequence ID" value="NZ_FNKD01000002.1"/>
</dbReference>
<dbReference type="Pfam" id="PF03013">
    <property type="entry name" value="Pyr_excise"/>
    <property type="match status" value="1"/>
</dbReference>
<dbReference type="InterPro" id="IPR012650">
    <property type="entry name" value="CHP02328"/>
</dbReference>
<reference evidence="1 2" key="1">
    <citation type="submission" date="2016-10" db="EMBL/GenBank/DDBJ databases">
        <authorList>
            <person name="de Groot N.N."/>
        </authorList>
    </citation>
    <scope>NUCLEOTIDE SEQUENCE [LARGE SCALE GENOMIC DNA]</scope>
    <source>
        <strain evidence="1 2">CGMCC 1.10449</strain>
    </source>
</reference>
<dbReference type="AlphaFoldDB" id="A0A1H1AY18"/>
<proteinExistence type="predicted"/>
<keyword evidence="2" id="KW-1185">Reference proteome</keyword>
<evidence type="ECO:0000313" key="1">
    <source>
        <dbReference type="EMBL" id="SDQ44595.1"/>
    </source>
</evidence>
<keyword evidence="1" id="KW-0456">Lyase</keyword>
<organism evidence="1 2">
    <name type="scientific">Virgibacillus salinus</name>
    <dbReference type="NCBI Taxonomy" id="553311"/>
    <lineage>
        <taxon>Bacteria</taxon>
        <taxon>Bacillati</taxon>
        <taxon>Bacillota</taxon>
        <taxon>Bacilli</taxon>
        <taxon>Bacillales</taxon>
        <taxon>Bacillaceae</taxon>
        <taxon>Virgibacillus</taxon>
    </lineage>
</organism>
<sequence>MRLWHEKLIPLLPSQQLLGQHRECCALRGNGWGKPHSTVNYIFKYSPYKLFQYHLKIIHEMKHRGYNVQPLWEEPTYRGKSAERHPNLKSITFKDDQTDKGKIYPEHNEEYLNECLDNLQKKGINIKLNVK</sequence>
<evidence type="ECO:0000313" key="2">
    <source>
        <dbReference type="Proteomes" id="UP000199444"/>
    </source>
</evidence>
<dbReference type="InterPro" id="IPR004260">
    <property type="entry name" value="Pyr-dimer_DNA_glycosylase"/>
</dbReference>
<gene>
    <name evidence="1" type="ORF">SAMN05216231_1508</name>
</gene>
<dbReference type="NCBIfam" id="TIGR02328">
    <property type="entry name" value="TIGR02328 family protein"/>
    <property type="match status" value="1"/>
</dbReference>
<dbReference type="STRING" id="553311.SAMN05216231_1508"/>
<name>A0A1H1AY18_9BACI</name>
<dbReference type="Proteomes" id="UP000199444">
    <property type="component" value="Unassembled WGS sequence"/>
</dbReference>
<accession>A0A1H1AY18</accession>
<dbReference type="GO" id="GO:0016829">
    <property type="term" value="F:lyase activity"/>
    <property type="evidence" value="ECO:0007669"/>
    <property type="project" value="UniProtKB-KW"/>
</dbReference>